<dbReference type="Gene3D" id="2.30.30.1150">
    <property type="match status" value="1"/>
</dbReference>
<gene>
    <name evidence="8" type="ORF">CDAUBV1_LOCUS4599</name>
</gene>
<evidence type="ECO:0000256" key="3">
    <source>
        <dbReference type="ARBA" id="ARBA00022833"/>
    </source>
</evidence>
<feature type="compositionally biased region" description="Acidic residues" evidence="5">
    <location>
        <begin position="398"/>
        <end position="407"/>
    </location>
</feature>
<reference evidence="8" key="1">
    <citation type="submission" date="2024-06" db="EMBL/GenBank/DDBJ databases">
        <authorList>
            <person name="Liu X."/>
            <person name="Lenzi L."/>
            <person name="Haldenby T S."/>
            <person name="Uol C."/>
        </authorList>
    </citation>
    <scope>NUCLEOTIDE SEQUENCE</scope>
</reference>
<dbReference type="Proteomes" id="UP001497525">
    <property type="component" value="Unassembled WGS sequence"/>
</dbReference>
<dbReference type="GO" id="GO:0000122">
    <property type="term" value="P:negative regulation of transcription by RNA polymerase II"/>
    <property type="evidence" value="ECO:0007669"/>
    <property type="project" value="TreeGrafter"/>
</dbReference>
<feature type="compositionally biased region" description="Basic and acidic residues" evidence="5">
    <location>
        <begin position="408"/>
        <end position="432"/>
    </location>
</feature>
<dbReference type="Gene3D" id="3.30.40.10">
    <property type="entry name" value="Zinc/RING finger domain, C3HC4 (zinc finger)"/>
    <property type="match status" value="1"/>
</dbReference>
<protein>
    <recommendedName>
        <fullName evidence="10">PHD finger protein 12</fullName>
    </recommendedName>
</protein>
<evidence type="ECO:0000256" key="4">
    <source>
        <dbReference type="PROSITE-ProRule" id="PRU00146"/>
    </source>
</evidence>
<dbReference type="SMART" id="SM00249">
    <property type="entry name" value="PHD"/>
    <property type="match status" value="2"/>
</dbReference>
<dbReference type="PROSITE" id="PS50016">
    <property type="entry name" value="ZF_PHD_2"/>
    <property type="match status" value="1"/>
</dbReference>
<dbReference type="GO" id="GO:0008270">
    <property type="term" value="F:zinc ion binding"/>
    <property type="evidence" value="ECO:0007669"/>
    <property type="project" value="UniProtKB-KW"/>
</dbReference>
<evidence type="ECO:0000313" key="8">
    <source>
        <dbReference type="EMBL" id="CAL5132087.1"/>
    </source>
</evidence>
<feature type="region of interest" description="Disordered" evidence="5">
    <location>
        <begin position="602"/>
        <end position="636"/>
    </location>
</feature>
<dbReference type="InterPro" id="IPR019787">
    <property type="entry name" value="Znf_PHD-finger"/>
</dbReference>
<dbReference type="CDD" id="cd15533">
    <property type="entry name" value="PHD1_PHF12"/>
    <property type="match status" value="1"/>
</dbReference>
<dbReference type="GO" id="GO:0003714">
    <property type="term" value="F:transcription corepressor activity"/>
    <property type="evidence" value="ECO:0007669"/>
    <property type="project" value="InterPro"/>
</dbReference>
<evidence type="ECO:0000259" key="6">
    <source>
        <dbReference type="PROSITE" id="PS50006"/>
    </source>
</evidence>
<dbReference type="PROSITE" id="PS50006">
    <property type="entry name" value="FHA_DOMAIN"/>
    <property type="match status" value="1"/>
</dbReference>
<organism evidence="8 9">
    <name type="scientific">Calicophoron daubneyi</name>
    <name type="common">Rumen fluke</name>
    <name type="synonym">Paramphistomum daubneyi</name>
    <dbReference type="NCBI Taxonomy" id="300641"/>
    <lineage>
        <taxon>Eukaryota</taxon>
        <taxon>Metazoa</taxon>
        <taxon>Spiralia</taxon>
        <taxon>Lophotrochozoa</taxon>
        <taxon>Platyhelminthes</taxon>
        <taxon>Trematoda</taxon>
        <taxon>Digenea</taxon>
        <taxon>Plagiorchiida</taxon>
        <taxon>Pronocephalata</taxon>
        <taxon>Paramphistomoidea</taxon>
        <taxon>Paramphistomidae</taxon>
        <taxon>Calicophoron</taxon>
    </lineage>
</organism>
<dbReference type="CDD" id="cd15534">
    <property type="entry name" value="PHD2_PHF12_Rco1"/>
    <property type="match status" value="1"/>
</dbReference>
<dbReference type="PANTHER" id="PTHR46309">
    <property type="entry name" value="PHD FINGER PROTEIN 12"/>
    <property type="match status" value="1"/>
</dbReference>
<comment type="caution">
    <text evidence="8">The sequence shown here is derived from an EMBL/GenBank/DDBJ whole genome shotgun (WGS) entry which is preliminary data.</text>
</comment>
<dbReference type="AlphaFoldDB" id="A0AAV2T3Q4"/>
<dbReference type="Pfam" id="PF00628">
    <property type="entry name" value="PHD"/>
    <property type="match status" value="2"/>
</dbReference>
<feature type="compositionally biased region" description="Basic and acidic residues" evidence="5">
    <location>
        <begin position="602"/>
        <end position="626"/>
    </location>
</feature>
<feature type="region of interest" description="Disordered" evidence="5">
    <location>
        <begin position="379"/>
        <end position="444"/>
    </location>
</feature>
<proteinExistence type="predicted"/>
<dbReference type="InterPro" id="IPR001965">
    <property type="entry name" value="Znf_PHD"/>
</dbReference>
<feature type="domain" description="PHD-type" evidence="7">
    <location>
        <begin position="91"/>
        <end position="141"/>
    </location>
</feature>
<dbReference type="InterPro" id="IPR013083">
    <property type="entry name" value="Znf_RING/FYVE/PHD"/>
</dbReference>
<name>A0AAV2T3Q4_CALDB</name>
<evidence type="ECO:0008006" key="10">
    <source>
        <dbReference type="Google" id="ProtNLM"/>
    </source>
</evidence>
<feature type="region of interest" description="Disordered" evidence="5">
    <location>
        <begin position="198"/>
        <end position="221"/>
    </location>
</feature>
<dbReference type="SUPFAM" id="SSF49879">
    <property type="entry name" value="SMAD/FHA domain"/>
    <property type="match status" value="1"/>
</dbReference>
<feature type="compositionally biased region" description="Polar residues" evidence="5">
    <location>
        <begin position="627"/>
        <end position="636"/>
    </location>
</feature>
<evidence type="ECO:0000259" key="7">
    <source>
        <dbReference type="PROSITE" id="PS50016"/>
    </source>
</evidence>
<dbReference type="InterPro" id="IPR000253">
    <property type="entry name" value="FHA_dom"/>
</dbReference>
<dbReference type="InterPro" id="IPR008984">
    <property type="entry name" value="SMAD_FHA_dom_sf"/>
</dbReference>
<dbReference type="InterPro" id="IPR019786">
    <property type="entry name" value="Zinc_finger_PHD-type_CS"/>
</dbReference>
<keyword evidence="3" id="KW-0862">Zinc</keyword>
<evidence type="ECO:0000256" key="2">
    <source>
        <dbReference type="ARBA" id="ARBA00022771"/>
    </source>
</evidence>
<dbReference type="GO" id="GO:0070822">
    <property type="term" value="C:Sin3-type complex"/>
    <property type="evidence" value="ECO:0007669"/>
    <property type="project" value="TreeGrafter"/>
</dbReference>
<feature type="compositionally biased region" description="Polar residues" evidence="5">
    <location>
        <begin position="149"/>
        <end position="168"/>
    </location>
</feature>
<keyword evidence="2 4" id="KW-0863">Zinc-finger</keyword>
<keyword evidence="1" id="KW-0479">Metal-binding</keyword>
<accession>A0AAV2T3Q4</accession>
<feature type="region of interest" description="Disordered" evidence="5">
    <location>
        <begin position="146"/>
        <end position="180"/>
    </location>
</feature>
<sequence>MTSSDGNGSSKDSLMNEINTLFAPPTAESYGKKGLTGIPSARRTRKEKDTAPTDSSSAGLDHFVGVSSQYHSNQPNARDDPFWRKPRPNCHEFCDSCGCIEGERLVCDRCPASFHLECLDPPMDPEEAPIGVWFCQRCSMILKDEEDQTSNSSSHSTVATETGSNRSGRTGRVSGKKDDSMHPLNLLAGAALSHLQQQSSSKRNSCVPRPPNNDRALRSRSSRSAAWGESAYVADSDESDLRALWNVIKYSQYQNPKEFDLPKDLIPGVKLPGSYKTVAERKNKTIIELENGIVPRPVRRCFVCSRTCLFAPLLPCDYCSSCFHLECLDPPLPHFPPRSERWMCPNHIEHVADRYLVQTVRLTERMRIWSQLTKITGEFDGPSSQKRRKTEPTIEVKEEGDEEEGERESERSSRLAHKDMDKKDKGSDDGRPDTPPLEQVAPYELTYGPDEEAVILADLMRKVQRGREERNLIQSATVTAEALAYGADEDTIMNKSPCGRNLWRLTRKRSNFSKFFRDPSQRVKIVVPEAVKSMYAHPVKRILRPSEANSVPVRPHVEEGDSLFVRSLLQFYLCHPVKRSKDEQDIPEELKLADSPKVGAIELKDSQEEFSPDRVSDKPTEDHREGSQTAENLTSQLIGSGSSITVEKLAKTDLPLILDLARQQLRQLLEKEAYASAELHENSPASDSFLSVRKVLSIPVAPSSLRARAVLTPCGDTRGPPVKMCYRQLTVGTSPDCHLCLLNYQVPNSPRCWFSSSHHATLFYDEWTHHFELLNYSEYGSRVDGIVYGNDISTKTVYTPKPTKMVSEVRDLLRDITGEPWKKVPLSPTRRPMMIARRHEVMANLNGTCGCNSAESGHATAPNLFYQSNSTANQDPGSQISNQPSSTIAGWEGSAVLRHGSVVQFGCYKFVLGLIDFTVPDSDHNAYKCEDPKVNPVPSGVRDEDISSTKTSALLVTS</sequence>
<dbReference type="InterPro" id="IPR011011">
    <property type="entry name" value="Znf_FYVE_PHD"/>
</dbReference>
<dbReference type="PROSITE" id="PS01359">
    <property type="entry name" value="ZF_PHD_1"/>
    <property type="match status" value="1"/>
</dbReference>
<feature type="compositionally biased region" description="Polar residues" evidence="5">
    <location>
        <begin position="1"/>
        <end position="19"/>
    </location>
</feature>
<dbReference type="PANTHER" id="PTHR46309:SF1">
    <property type="entry name" value="PHD FINGER PROTEIN 12"/>
    <property type="match status" value="1"/>
</dbReference>
<feature type="region of interest" description="Disordered" evidence="5">
    <location>
        <begin position="1"/>
        <end position="61"/>
    </location>
</feature>
<dbReference type="InterPro" id="IPR042163">
    <property type="entry name" value="PHF12"/>
</dbReference>
<dbReference type="SUPFAM" id="SSF57903">
    <property type="entry name" value="FYVE/PHD zinc finger"/>
    <property type="match status" value="2"/>
</dbReference>
<evidence type="ECO:0000313" key="9">
    <source>
        <dbReference type="Proteomes" id="UP001497525"/>
    </source>
</evidence>
<evidence type="ECO:0000256" key="5">
    <source>
        <dbReference type="SAM" id="MobiDB-lite"/>
    </source>
</evidence>
<feature type="domain" description="FHA" evidence="6">
    <location>
        <begin position="729"/>
        <end position="788"/>
    </location>
</feature>
<dbReference type="EMBL" id="CAXLJL010000112">
    <property type="protein sequence ID" value="CAL5132087.1"/>
    <property type="molecule type" value="Genomic_DNA"/>
</dbReference>
<evidence type="ECO:0000256" key="1">
    <source>
        <dbReference type="ARBA" id="ARBA00022723"/>
    </source>
</evidence>